<evidence type="ECO:0000313" key="10">
    <source>
        <dbReference type="EMBL" id="KAJ4970995.1"/>
    </source>
</evidence>
<dbReference type="InterPro" id="IPR001005">
    <property type="entry name" value="SANT/Myb"/>
</dbReference>
<dbReference type="InterPro" id="IPR017930">
    <property type="entry name" value="Myb_dom"/>
</dbReference>
<dbReference type="SMART" id="SM00717">
    <property type="entry name" value="SANT"/>
    <property type="match status" value="2"/>
</dbReference>
<feature type="domain" description="HTH myb-type" evidence="9">
    <location>
        <begin position="10"/>
        <end position="62"/>
    </location>
</feature>
<dbReference type="PANTHER" id="PTHR47997">
    <property type="entry name" value="MYB DOMAIN PROTEIN 55"/>
    <property type="match status" value="1"/>
</dbReference>
<evidence type="ECO:0000256" key="4">
    <source>
        <dbReference type="ARBA" id="ARBA00023125"/>
    </source>
</evidence>
<feature type="domain" description="Myb-like" evidence="8">
    <location>
        <begin position="10"/>
        <end position="62"/>
    </location>
</feature>
<feature type="domain" description="HTH myb-type" evidence="9">
    <location>
        <begin position="63"/>
        <end position="117"/>
    </location>
</feature>
<organism evidence="10 11">
    <name type="scientific">Protea cynaroides</name>
    <dbReference type="NCBI Taxonomy" id="273540"/>
    <lineage>
        <taxon>Eukaryota</taxon>
        <taxon>Viridiplantae</taxon>
        <taxon>Streptophyta</taxon>
        <taxon>Embryophyta</taxon>
        <taxon>Tracheophyta</taxon>
        <taxon>Spermatophyta</taxon>
        <taxon>Magnoliopsida</taxon>
        <taxon>Proteales</taxon>
        <taxon>Proteaceae</taxon>
        <taxon>Protea</taxon>
    </lineage>
</organism>
<keyword evidence="6" id="KW-0804">Transcription</keyword>
<dbReference type="GO" id="GO:0005634">
    <property type="term" value="C:nucleus"/>
    <property type="evidence" value="ECO:0007669"/>
    <property type="project" value="UniProtKB-SubCell"/>
</dbReference>
<evidence type="ECO:0000256" key="3">
    <source>
        <dbReference type="ARBA" id="ARBA00023015"/>
    </source>
</evidence>
<dbReference type="Pfam" id="PF00249">
    <property type="entry name" value="Myb_DNA-binding"/>
    <property type="match status" value="2"/>
</dbReference>
<comment type="subcellular location">
    <subcellularLocation>
        <location evidence="1">Nucleus</location>
    </subcellularLocation>
</comment>
<dbReference type="InterPro" id="IPR051953">
    <property type="entry name" value="Plant_SW-associated_TFs"/>
</dbReference>
<dbReference type="FunFam" id="1.10.10.60:FF:000077">
    <property type="entry name" value="MYB transcription factor"/>
    <property type="match status" value="1"/>
</dbReference>
<evidence type="ECO:0000313" key="11">
    <source>
        <dbReference type="Proteomes" id="UP001141806"/>
    </source>
</evidence>
<keyword evidence="7" id="KW-0539">Nucleus</keyword>
<dbReference type="PANTHER" id="PTHR47997:SF11">
    <property type="entry name" value="TRANSCRIPTION FACTOR LAF1"/>
    <property type="match status" value="1"/>
</dbReference>
<reference evidence="10" key="1">
    <citation type="journal article" date="2023" name="Plant J.">
        <title>The genome of the king protea, Protea cynaroides.</title>
        <authorList>
            <person name="Chang J."/>
            <person name="Duong T.A."/>
            <person name="Schoeman C."/>
            <person name="Ma X."/>
            <person name="Roodt D."/>
            <person name="Barker N."/>
            <person name="Li Z."/>
            <person name="Van de Peer Y."/>
            <person name="Mizrachi E."/>
        </authorList>
    </citation>
    <scope>NUCLEOTIDE SEQUENCE</scope>
    <source>
        <tissue evidence="10">Young leaves</tissue>
    </source>
</reference>
<dbReference type="FunFam" id="1.10.10.60:FF:000371">
    <property type="entry name" value="MYB transcription factor"/>
    <property type="match status" value="1"/>
</dbReference>
<accession>A0A9Q0QT83</accession>
<evidence type="ECO:0000256" key="7">
    <source>
        <dbReference type="ARBA" id="ARBA00023242"/>
    </source>
</evidence>
<evidence type="ECO:0000256" key="6">
    <source>
        <dbReference type="ARBA" id="ARBA00023163"/>
    </source>
</evidence>
<dbReference type="Gene3D" id="1.10.10.60">
    <property type="entry name" value="Homeodomain-like"/>
    <property type="match status" value="2"/>
</dbReference>
<evidence type="ECO:0000256" key="2">
    <source>
        <dbReference type="ARBA" id="ARBA00022737"/>
    </source>
</evidence>
<keyword evidence="2" id="KW-0677">Repeat</keyword>
<keyword evidence="11" id="KW-1185">Reference proteome</keyword>
<dbReference type="InterPro" id="IPR009057">
    <property type="entry name" value="Homeodomain-like_sf"/>
</dbReference>
<evidence type="ECO:0000256" key="1">
    <source>
        <dbReference type="ARBA" id="ARBA00004123"/>
    </source>
</evidence>
<dbReference type="PROSITE" id="PS51294">
    <property type="entry name" value="HTH_MYB"/>
    <property type="match status" value="2"/>
</dbReference>
<keyword evidence="3" id="KW-0805">Transcription regulation</keyword>
<evidence type="ECO:0000256" key="5">
    <source>
        <dbReference type="ARBA" id="ARBA00023159"/>
    </source>
</evidence>
<evidence type="ECO:0000259" key="9">
    <source>
        <dbReference type="PROSITE" id="PS51294"/>
    </source>
</evidence>
<protein>
    <submittedName>
        <fullName evidence="10">Uncharacterized protein</fullName>
    </submittedName>
</protein>
<sequence>MECKPCKKPKQRHKKGLWSPEEDDKLRNYIIQYGHGCWSSIPLKTGLQRSGKSCRLRWLNYLIPGLKRGLFTVQEEETILALHHTLGNKWSQIAQHLPGRTDNEIKNYWNSYLKKKVIKAEALGAQSSSSFHFLMEFTPTPTHPTTQVVSLDSFKLMKDAPPYTDNLVLQTHEFEYQPPKETAESSLPNLLFVSPAETMAPRENIYDFNLDDLFGPNLLHFDGTFGGEFHNVFGNGSAAGERLIPQFESIARDWFREFVSVGKSCNDFSLVHDVI</sequence>
<name>A0A9Q0QT83_9MAGN</name>
<feature type="domain" description="Myb-like" evidence="8">
    <location>
        <begin position="63"/>
        <end position="113"/>
    </location>
</feature>
<keyword evidence="5" id="KW-0010">Activator</keyword>
<proteinExistence type="predicted"/>
<comment type="caution">
    <text evidence="10">The sequence shown here is derived from an EMBL/GenBank/DDBJ whole genome shotgun (WGS) entry which is preliminary data.</text>
</comment>
<dbReference type="EMBL" id="JAMYWD010000005">
    <property type="protein sequence ID" value="KAJ4970995.1"/>
    <property type="molecule type" value="Genomic_DNA"/>
</dbReference>
<dbReference type="PROSITE" id="PS50090">
    <property type="entry name" value="MYB_LIKE"/>
    <property type="match status" value="2"/>
</dbReference>
<keyword evidence="4" id="KW-0238">DNA-binding</keyword>
<evidence type="ECO:0000259" key="8">
    <source>
        <dbReference type="PROSITE" id="PS50090"/>
    </source>
</evidence>
<dbReference type="CDD" id="cd00167">
    <property type="entry name" value="SANT"/>
    <property type="match status" value="2"/>
</dbReference>
<gene>
    <name evidence="10" type="ORF">NE237_004094</name>
</gene>
<dbReference type="Proteomes" id="UP001141806">
    <property type="component" value="Unassembled WGS sequence"/>
</dbReference>
<dbReference type="SUPFAM" id="SSF46689">
    <property type="entry name" value="Homeodomain-like"/>
    <property type="match status" value="1"/>
</dbReference>
<dbReference type="GO" id="GO:0003677">
    <property type="term" value="F:DNA binding"/>
    <property type="evidence" value="ECO:0007669"/>
    <property type="project" value="UniProtKB-KW"/>
</dbReference>
<dbReference type="AlphaFoldDB" id="A0A9Q0QT83"/>
<dbReference type="OrthoDB" id="2143914at2759"/>
<dbReference type="GO" id="GO:0045893">
    <property type="term" value="P:positive regulation of DNA-templated transcription"/>
    <property type="evidence" value="ECO:0007669"/>
    <property type="project" value="UniProtKB-ARBA"/>
</dbReference>